<dbReference type="FunFam" id="3.20.20.450:FF:000001">
    <property type="entry name" value="Cyclic di-GMP phosphodiesterase yahA"/>
    <property type="match status" value="1"/>
</dbReference>
<dbReference type="CDD" id="cd01949">
    <property type="entry name" value="GGDEF"/>
    <property type="match status" value="1"/>
</dbReference>
<dbReference type="Pfam" id="PF13185">
    <property type="entry name" value="GAF_2"/>
    <property type="match status" value="1"/>
</dbReference>
<dbReference type="SUPFAM" id="SSF55073">
    <property type="entry name" value="Nucleotide cyclase"/>
    <property type="match status" value="1"/>
</dbReference>
<dbReference type="InterPro" id="IPR000014">
    <property type="entry name" value="PAS"/>
</dbReference>
<dbReference type="InterPro" id="IPR035965">
    <property type="entry name" value="PAS-like_dom_sf"/>
</dbReference>
<dbReference type="SMART" id="SM00267">
    <property type="entry name" value="GGDEF"/>
    <property type="match status" value="1"/>
</dbReference>
<name>A0A1J5S635_9ZZZZ</name>
<gene>
    <name evidence="8" type="primary">gmr_84</name>
    <name evidence="8" type="ORF">GALL_144450</name>
</gene>
<dbReference type="InterPro" id="IPR001789">
    <property type="entry name" value="Sig_transdc_resp-reg_receiver"/>
</dbReference>
<dbReference type="SMART" id="SM00448">
    <property type="entry name" value="REC"/>
    <property type="match status" value="1"/>
</dbReference>
<protein>
    <submittedName>
        <fullName evidence="8">Cyclic di-GMP phosphodiesterase Gmr</fullName>
        <ecNumber evidence="8">3.1.4.52</ecNumber>
    </submittedName>
</protein>
<reference evidence="8" key="1">
    <citation type="submission" date="2016-10" db="EMBL/GenBank/DDBJ databases">
        <title>Sequence of Gallionella enrichment culture.</title>
        <authorList>
            <person name="Poehlein A."/>
            <person name="Muehling M."/>
            <person name="Daniel R."/>
        </authorList>
    </citation>
    <scope>NUCLEOTIDE SEQUENCE</scope>
</reference>
<dbReference type="InterPro" id="IPR012226">
    <property type="entry name" value="Diguanyl_cyclase/Pdiesterase"/>
</dbReference>
<dbReference type="GO" id="GO:0016301">
    <property type="term" value="F:kinase activity"/>
    <property type="evidence" value="ECO:0007669"/>
    <property type="project" value="UniProtKB-KW"/>
</dbReference>
<dbReference type="Gene3D" id="3.30.450.40">
    <property type="match status" value="1"/>
</dbReference>
<dbReference type="Gene3D" id="3.30.450.20">
    <property type="entry name" value="PAS domain"/>
    <property type="match status" value="1"/>
</dbReference>
<dbReference type="Pfam" id="PF13426">
    <property type="entry name" value="PAS_9"/>
    <property type="match status" value="1"/>
</dbReference>
<dbReference type="Pfam" id="PF00990">
    <property type="entry name" value="GGDEF"/>
    <property type="match status" value="1"/>
</dbReference>
<dbReference type="EMBL" id="MLJW01000065">
    <property type="protein sequence ID" value="OIR03586.1"/>
    <property type="molecule type" value="Genomic_DNA"/>
</dbReference>
<sequence>MTKGFTRLEHAEAELLRLNRTLRMLSECNQALIRATDETQLLDTICHRISEIGGYVGVWIGYAEQDKGKTVRAVSLVGAGDDEFAATLKHVSWADIEIGRGPTGTAIRTNQVIITHELQTDPRYAPWHEYIKRVGANSAAALPLVAGGKVFGALTLYAITEDNFNSQEIALLRELADDIAYGVMSLRSDAERRRVEQEMLLGRRAIESSNDGILISDSFLPDRPISYVNPAFERITGYDAAEAVGRNARFLLGEDMDQIGLVELRNALREKRATKVVLRCYRKDGSLFWNDLSLAPVRDESGQVRHLICIIKDITERKDYEAQLEYQANYDALTGLANRNLLADRLDQAIAHAQRDRNLVAVLLLNIDRFKLINDGLGRDAGDALLKILSQRLTSYVRSADTVARLGGDEFVVIMSDMESEYDAVPLARKLLDNISRPMTLAGREIVSNASMGIAVYPKDAEQASVLLKHADVAMYRAKELGRNRMQFYTPAMNTSTLARLELDSALRRAIERDELVLYYQPKVELQRGQMVGAEALIRWRHPQLGIVPPSEFIPLAEETGLIVQIGEWVIDNACTQLKAWQREGLPNISLAVNLSARQFQQENLAKIVDQALRLNEVKARYLELEVTESAVMQDPDKTVAILHELKRIGVRLSLDDFGTGYSSLNYLKRFPIDTLKIDQSFVRDITTDPDSAAIAVTIISLAHSLRRHVVAEGVETEAQLNFLRRHRCDEMQGYYFSRPVPAEEFARLLREGQSLSLGTQAELGERRTLLLVDDEPNITSALQRLLHRDGYHILTAASAAEGLELLALEDVQVIISDQRMPVMSGTEFLSRVKEMYPNTIRIVLSGYTELKSITDAINRGAIYKFFTKPWEDDLLREQIREAFIHYEAMKDKVFGRDTYPVKE</sequence>
<dbReference type="PROSITE" id="PS50883">
    <property type="entry name" value="EAL"/>
    <property type="match status" value="1"/>
</dbReference>
<evidence type="ECO:0000259" key="5">
    <source>
        <dbReference type="PROSITE" id="PS50113"/>
    </source>
</evidence>
<proteinExistence type="predicted"/>
<dbReference type="PROSITE" id="PS50887">
    <property type="entry name" value="GGDEF"/>
    <property type="match status" value="1"/>
</dbReference>
<evidence type="ECO:0000256" key="1">
    <source>
        <dbReference type="ARBA" id="ARBA00022679"/>
    </source>
</evidence>
<dbReference type="InterPro" id="IPR052155">
    <property type="entry name" value="Biofilm_reg_signaling"/>
</dbReference>
<dbReference type="SUPFAM" id="SSF141868">
    <property type="entry name" value="EAL domain-like"/>
    <property type="match status" value="1"/>
</dbReference>
<dbReference type="PANTHER" id="PTHR44757">
    <property type="entry name" value="DIGUANYLATE CYCLASE DGCP"/>
    <property type="match status" value="1"/>
</dbReference>
<dbReference type="PIRSF" id="PIRSF005925">
    <property type="entry name" value="Dos"/>
    <property type="match status" value="1"/>
</dbReference>
<dbReference type="SMART" id="SM00065">
    <property type="entry name" value="GAF"/>
    <property type="match status" value="1"/>
</dbReference>
<dbReference type="InterPro" id="IPR029016">
    <property type="entry name" value="GAF-like_dom_sf"/>
</dbReference>
<feature type="domain" description="EAL" evidence="6">
    <location>
        <begin position="500"/>
        <end position="754"/>
    </location>
</feature>
<feature type="domain" description="Response regulatory" evidence="3">
    <location>
        <begin position="769"/>
        <end position="884"/>
    </location>
</feature>
<dbReference type="InterPro" id="IPR029787">
    <property type="entry name" value="Nucleotide_cyclase"/>
</dbReference>
<evidence type="ECO:0000259" key="7">
    <source>
        <dbReference type="PROSITE" id="PS50887"/>
    </source>
</evidence>
<dbReference type="InterPro" id="IPR043128">
    <property type="entry name" value="Rev_trsase/Diguanyl_cyclase"/>
</dbReference>
<feature type="domain" description="PAC" evidence="5">
    <location>
        <begin position="274"/>
        <end position="326"/>
    </location>
</feature>
<dbReference type="GO" id="GO:0000160">
    <property type="term" value="P:phosphorelay signal transduction system"/>
    <property type="evidence" value="ECO:0007669"/>
    <property type="project" value="InterPro"/>
</dbReference>
<accession>A0A1J5S635</accession>
<feature type="domain" description="PAS" evidence="4">
    <location>
        <begin position="203"/>
        <end position="271"/>
    </location>
</feature>
<dbReference type="FunFam" id="3.30.70.270:FF:000001">
    <property type="entry name" value="Diguanylate cyclase domain protein"/>
    <property type="match status" value="1"/>
</dbReference>
<dbReference type="GO" id="GO:0071111">
    <property type="term" value="F:cyclic-guanylate-specific phosphodiesterase activity"/>
    <property type="evidence" value="ECO:0007669"/>
    <property type="project" value="UniProtKB-EC"/>
</dbReference>
<evidence type="ECO:0000313" key="8">
    <source>
        <dbReference type="EMBL" id="OIR03586.1"/>
    </source>
</evidence>
<dbReference type="CDD" id="cd00130">
    <property type="entry name" value="PAS"/>
    <property type="match status" value="1"/>
</dbReference>
<feature type="domain" description="GGDEF" evidence="7">
    <location>
        <begin position="358"/>
        <end position="491"/>
    </location>
</feature>
<dbReference type="PANTHER" id="PTHR44757:SF2">
    <property type="entry name" value="BIOFILM ARCHITECTURE MAINTENANCE PROTEIN MBAA"/>
    <property type="match status" value="1"/>
</dbReference>
<dbReference type="InterPro" id="IPR003018">
    <property type="entry name" value="GAF"/>
</dbReference>
<dbReference type="PROSITE" id="PS50112">
    <property type="entry name" value="PAS"/>
    <property type="match status" value="1"/>
</dbReference>
<dbReference type="NCBIfam" id="TIGR00254">
    <property type="entry name" value="GGDEF"/>
    <property type="match status" value="1"/>
</dbReference>
<dbReference type="InterPro" id="IPR001610">
    <property type="entry name" value="PAC"/>
</dbReference>
<comment type="caution">
    <text evidence="8">The sequence shown here is derived from an EMBL/GenBank/DDBJ whole genome shotgun (WGS) entry which is preliminary data.</text>
</comment>
<dbReference type="InterPro" id="IPR011006">
    <property type="entry name" value="CheY-like_superfamily"/>
</dbReference>
<dbReference type="EC" id="3.1.4.52" evidence="8"/>
<dbReference type="SMART" id="SM00052">
    <property type="entry name" value="EAL"/>
    <property type="match status" value="1"/>
</dbReference>
<dbReference type="Pfam" id="PF00072">
    <property type="entry name" value="Response_reg"/>
    <property type="match status" value="1"/>
</dbReference>
<dbReference type="InterPro" id="IPR001633">
    <property type="entry name" value="EAL_dom"/>
</dbReference>
<dbReference type="PROSITE" id="PS50113">
    <property type="entry name" value="PAC"/>
    <property type="match status" value="1"/>
</dbReference>
<dbReference type="Gene3D" id="3.30.70.270">
    <property type="match status" value="1"/>
</dbReference>
<dbReference type="InterPro" id="IPR000700">
    <property type="entry name" value="PAS-assoc_C"/>
</dbReference>
<dbReference type="SUPFAM" id="SSF55785">
    <property type="entry name" value="PYP-like sensor domain (PAS domain)"/>
    <property type="match status" value="1"/>
</dbReference>
<evidence type="ECO:0000259" key="4">
    <source>
        <dbReference type="PROSITE" id="PS50112"/>
    </source>
</evidence>
<evidence type="ECO:0000259" key="6">
    <source>
        <dbReference type="PROSITE" id="PS50883"/>
    </source>
</evidence>
<dbReference type="Gene3D" id="3.20.20.450">
    <property type="entry name" value="EAL domain"/>
    <property type="match status" value="1"/>
</dbReference>
<dbReference type="SMART" id="SM00086">
    <property type="entry name" value="PAC"/>
    <property type="match status" value="1"/>
</dbReference>
<dbReference type="AlphaFoldDB" id="A0A1J5S635"/>
<dbReference type="InterPro" id="IPR035919">
    <property type="entry name" value="EAL_sf"/>
</dbReference>
<evidence type="ECO:0000259" key="3">
    <source>
        <dbReference type="PROSITE" id="PS50110"/>
    </source>
</evidence>
<organism evidence="8">
    <name type="scientific">mine drainage metagenome</name>
    <dbReference type="NCBI Taxonomy" id="410659"/>
    <lineage>
        <taxon>unclassified sequences</taxon>
        <taxon>metagenomes</taxon>
        <taxon>ecological metagenomes</taxon>
    </lineage>
</organism>
<dbReference type="InterPro" id="IPR000160">
    <property type="entry name" value="GGDEF_dom"/>
</dbReference>
<dbReference type="NCBIfam" id="TIGR00229">
    <property type="entry name" value="sensory_box"/>
    <property type="match status" value="1"/>
</dbReference>
<keyword evidence="1" id="KW-0808">Transferase</keyword>
<dbReference type="SUPFAM" id="SSF52172">
    <property type="entry name" value="CheY-like"/>
    <property type="match status" value="1"/>
</dbReference>
<dbReference type="Gene3D" id="3.40.50.2300">
    <property type="match status" value="1"/>
</dbReference>
<evidence type="ECO:0000256" key="2">
    <source>
        <dbReference type="ARBA" id="ARBA00022777"/>
    </source>
</evidence>
<dbReference type="SUPFAM" id="SSF55781">
    <property type="entry name" value="GAF domain-like"/>
    <property type="match status" value="1"/>
</dbReference>
<keyword evidence="2" id="KW-0418">Kinase</keyword>
<dbReference type="SMART" id="SM00091">
    <property type="entry name" value="PAS"/>
    <property type="match status" value="1"/>
</dbReference>
<dbReference type="PROSITE" id="PS50110">
    <property type="entry name" value="RESPONSE_REGULATORY"/>
    <property type="match status" value="1"/>
</dbReference>
<dbReference type="Pfam" id="PF00563">
    <property type="entry name" value="EAL"/>
    <property type="match status" value="1"/>
</dbReference>
<dbReference type="CDD" id="cd01948">
    <property type="entry name" value="EAL"/>
    <property type="match status" value="1"/>
</dbReference>
<keyword evidence="8" id="KW-0378">Hydrolase</keyword>
<dbReference type="CDD" id="cd17569">
    <property type="entry name" value="REC_HupR-like"/>
    <property type="match status" value="1"/>
</dbReference>